<feature type="non-terminal residue" evidence="8">
    <location>
        <position position="181"/>
    </location>
</feature>
<dbReference type="Proteomes" id="UP000054032">
    <property type="component" value="Unassembled WGS sequence"/>
</dbReference>
<evidence type="ECO:0000256" key="1">
    <source>
        <dbReference type="ARBA" id="ARBA00004123"/>
    </source>
</evidence>
<dbReference type="InterPro" id="IPR040424">
    <property type="entry name" value="Smn1"/>
</dbReference>
<dbReference type="GO" id="GO:0005634">
    <property type="term" value="C:nucleus"/>
    <property type="evidence" value="ECO:0007669"/>
    <property type="project" value="UniProtKB-SubCell"/>
</dbReference>
<dbReference type="PANTHER" id="PTHR39267:SF1">
    <property type="entry name" value="SURVIVAL MOTOR NEURON PROTEIN"/>
    <property type="match status" value="1"/>
</dbReference>
<keyword evidence="4" id="KW-0508">mRNA splicing</keyword>
<name>W6ZA55_COCMI</name>
<feature type="region of interest" description="Disordered" evidence="6">
    <location>
        <begin position="61"/>
        <end position="134"/>
    </location>
</feature>
<evidence type="ECO:0000256" key="6">
    <source>
        <dbReference type="SAM" id="MobiDB-lite"/>
    </source>
</evidence>
<dbReference type="HOGENOM" id="CLU_093937_1_0_1"/>
<evidence type="ECO:0000313" key="9">
    <source>
        <dbReference type="Proteomes" id="UP000054032"/>
    </source>
</evidence>
<dbReference type="Pfam" id="PF20636">
    <property type="entry name" value="SMN_G2-BD"/>
    <property type="match status" value="1"/>
</dbReference>
<dbReference type="CDD" id="cd22851">
    <property type="entry name" value="SMN_N"/>
    <property type="match status" value="1"/>
</dbReference>
<evidence type="ECO:0000256" key="4">
    <source>
        <dbReference type="ARBA" id="ARBA00023187"/>
    </source>
</evidence>
<dbReference type="InterPro" id="IPR049481">
    <property type="entry name" value="SMN_G2-BD"/>
</dbReference>
<evidence type="ECO:0000256" key="5">
    <source>
        <dbReference type="ARBA" id="ARBA00023242"/>
    </source>
</evidence>
<reference evidence="8 9" key="1">
    <citation type="journal article" date="2013" name="PLoS Genet.">
        <title>Comparative genome structure, secondary metabolite, and effector coding capacity across Cochliobolus pathogens.</title>
        <authorList>
            <person name="Condon B.J."/>
            <person name="Leng Y."/>
            <person name="Wu D."/>
            <person name="Bushley K.E."/>
            <person name="Ohm R.A."/>
            <person name="Otillar R."/>
            <person name="Martin J."/>
            <person name="Schackwitz W."/>
            <person name="Grimwood J."/>
            <person name="MohdZainudin N."/>
            <person name="Xue C."/>
            <person name="Wang R."/>
            <person name="Manning V.A."/>
            <person name="Dhillon B."/>
            <person name="Tu Z.J."/>
            <person name="Steffenson B.J."/>
            <person name="Salamov A."/>
            <person name="Sun H."/>
            <person name="Lowry S."/>
            <person name="LaButti K."/>
            <person name="Han J."/>
            <person name="Copeland A."/>
            <person name="Lindquist E."/>
            <person name="Barry K."/>
            <person name="Schmutz J."/>
            <person name="Baker S.E."/>
            <person name="Ciuffetti L.M."/>
            <person name="Grigoriev I.V."/>
            <person name="Zhong S."/>
            <person name="Turgeon B.G."/>
        </authorList>
    </citation>
    <scope>NUCLEOTIDE SEQUENCE [LARGE SCALE GENOMIC DNA]</scope>
    <source>
        <strain evidence="8 9">ATCC 44560</strain>
    </source>
</reference>
<dbReference type="KEGG" id="bor:COCMIDRAFT_45829"/>
<evidence type="ECO:0000256" key="3">
    <source>
        <dbReference type="ARBA" id="ARBA00022664"/>
    </source>
</evidence>
<dbReference type="GO" id="GO:0008380">
    <property type="term" value="P:RNA splicing"/>
    <property type="evidence" value="ECO:0007669"/>
    <property type="project" value="UniProtKB-KW"/>
</dbReference>
<dbReference type="EMBL" id="KI963960">
    <property type="protein sequence ID" value="EUC46845.1"/>
    <property type="molecule type" value="Genomic_DNA"/>
</dbReference>
<organism evidence="8 9">
    <name type="scientific">Bipolaris oryzae ATCC 44560</name>
    <dbReference type="NCBI Taxonomy" id="930090"/>
    <lineage>
        <taxon>Eukaryota</taxon>
        <taxon>Fungi</taxon>
        <taxon>Dikarya</taxon>
        <taxon>Ascomycota</taxon>
        <taxon>Pezizomycotina</taxon>
        <taxon>Dothideomycetes</taxon>
        <taxon>Pleosporomycetidae</taxon>
        <taxon>Pleosporales</taxon>
        <taxon>Pleosporineae</taxon>
        <taxon>Pleosporaceae</taxon>
        <taxon>Bipolaris</taxon>
    </lineage>
</organism>
<dbReference type="InterPro" id="IPR047313">
    <property type="entry name" value="SMN_C"/>
</dbReference>
<keyword evidence="3" id="KW-0507">mRNA processing</keyword>
<dbReference type="STRING" id="930090.W6ZA55"/>
<dbReference type="PANTHER" id="PTHR39267">
    <property type="entry name" value="SURVIVAL MOTOR NEURON-LIKE PROTEIN 1"/>
    <property type="match status" value="1"/>
</dbReference>
<dbReference type="RefSeq" id="XP_007686640.1">
    <property type="nucleotide sequence ID" value="XM_007688450.1"/>
</dbReference>
<dbReference type="GeneID" id="19124293"/>
<evidence type="ECO:0000259" key="7">
    <source>
        <dbReference type="Pfam" id="PF20636"/>
    </source>
</evidence>
<feature type="compositionally biased region" description="Polar residues" evidence="6">
    <location>
        <begin position="83"/>
        <end position="112"/>
    </location>
</feature>
<comment type="subcellular location">
    <subcellularLocation>
        <location evidence="1">Nucleus</location>
    </subcellularLocation>
</comment>
<evidence type="ECO:0000313" key="8">
    <source>
        <dbReference type="EMBL" id="EUC46845.1"/>
    </source>
</evidence>
<protein>
    <recommendedName>
        <fullName evidence="7">Survival Motor Neuron Gemin2-binding domain-containing protein</fullName>
    </recommendedName>
</protein>
<dbReference type="CDD" id="cd22852">
    <property type="entry name" value="SMN_C"/>
    <property type="match status" value="1"/>
</dbReference>
<comment type="similarity">
    <text evidence="2">Belongs to the SMN family.</text>
</comment>
<proteinExistence type="inferred from homology"/>
<sequence length="181" mass="19705">MAPVVDMSDKHAWDDSLLISSWDDALNEYKKYHSIHQSGKRLEDVLTEEELKELREGYGDLVEETEPTSGAAEANGVAPNDDANMSNAGISYVAQSEKTGLVQQEPGQSEQQNTHDTRSPSAEAASVPGAAESLAEAVPQSMLRTVKDETLKNIMMSWYYAGYYTGLHAGQQQQAAHNSSA</sequence>
<keyword evidence="9" id="KW-1185">Reference proteome</keyword>
<dbReference type="OrthoDB" id="197400at2759"/>
<accession>W6ZA55</accession>
<dbReference type="eggNOG" id="KOG4327">
    <property type="taxonomic scope" value="Eukaryota"/>
</dbReference>
<dbReference type="GO" id="GO:0006397">
    <property type="term" value="P:mRNA processing"/>
    <property type="evidence" value="ECO:0007669"/>
    <property type="project" value="UniProtKB-KW"/>
</dbReference>
<gene>
    <name evidence="8" type="ORF">COCMIDRAFT_45829</name>
</gene>
<keyword evidence="5" id="KW-0539">Nucleus</keyword>
<dbReference type="AlphaFoldDB" id="W6ZA55"/>
<feature type="domain" description="Survival Motor Neuron Gemin2-binding" evidence="7">
    <location>
        <begin position="9"/>
        <end position="33"/>
    </location>
</feature>
<evidence type="ECO:0000256" key="2">
    <source>
        <dbReference type="ARBA" id="ARBA00005371"/>
    </source>
</evidence>